<proteinExistence type="predicted"/>
<dbReference type="EMBL" id="SRLO01024315">
    <property type="protein sequence ID" value="TNN22082.1"/>
    <property type="molecule type" value="Genomic_DNA"/>
</dbReference>
<dbReference type="AlphaFoldDB" id="A0A4Z2E118"/>
<keyword evidence="3" id="KW-1185">Reference proteome</keyword>
<protein>
    <recommendedName>
        <fullName evidence="4">Secreted protein</fullName>
    </recommendedName>
</protein>
<organism evidence="2 3">
    <name type="scientific">Liparis tanakae</name>
    <name type="common">Tanaka's snailfish</name>
    <dbReference type="NCBI Taxonomy" id="230148"/>
    <lineage>
        <taxon>Eukaryota</taxon>
        <taxon>Metazoa</taxon>
        <taxon>Chordata</taxon>
        <taxon>Craniata</taxon>
        <taxon>Vertebrata</taxon>
        <taxon>Euteleostomi</taxon>
        <taxon>Actinopterygii</taxon>
        <taxon>Neopterygii</taxon>
        <taxon>Teleostei</taxon>
        <taxon>Neoteleostei</taxon>
        <taxon>Acanthomorphata</taxon>
        <taxon>Eupercaria</taxon>
        <taxon>Perciformes</taxon>
        <taxon>Cottioidei</taxon>
        <taxon>Cottales</taxon>
        <taxon>Liparidae</taxon>
        <taxon>Liparis</taxon>
    </lineage>
</organism>
<gene>
    <name evidence="2" type="ORF">EYF80_067805</name>
</gene>
<feature type="signal peptide" evidence="1">
    <location>
        <begin position="1"/>
        <end position="17"/>
    </location>
</feature>
<evidence type="ECO:0000313" key="3">
    <source>
        <dbReference type="Proteomes" id="UP000314294"/>
    </source>
</evidence>
<feature type="chain" id="PRO_5021292397" description="Secreted protein" evidence="1">
    <location>
        <begin position="18"/>
        <end position="71"/>
    </location>
</feature>
<dbReference type="Proteomes" id="UP000314294">
    <property type="component" value="Unassembled WGS sequence"/>
</dbReference>
<sequence>MHPFLCWLAAACSPVHLFTCSPVHLLICSPVHLFTCSPVRRPDARGFVEEFEVFLLGLKGSLRAVLVSHDH</sequence>
<accession>A0A4Z2E118</accession>
<keyword evidence="1" id="KW-0732">Signal</keyword>
<comment type="caution">
    <text evidence="2">The sequence shown here is derived from an EMBL/GenBank/DDBJ whole genome shotgun (WGS) entry which is preliminary data.</text>
</comment>
<evidence type="ECO:0008006" key="4">
    <source>
        <dbReference type="Google" id="ProtNLM"/>
    </source>
</evidence>
<name>A0A4Z2E118_9TELE</name>
<dbReference type="OrthoDB" id="10037042at2759"/>
<evidence type="ECO:0000256" key="1">
    <source>
        <dbReference type="SAM" id="SignalP"/>
    </source>
</evidence>
<evidence type="ECO:0000313" key="2">
    <source>
        <dbReference type="EMBL" id="TNN22082.1"/>
    </source>
</evidence>
<reference evidence="2 3" key="1">
    <citation type="submission" date="2019-03" db="EMBL/GenBank/DDBJ databases">
        <title>First draft genome of Liparis tanakae, snailfish: a comprehensive survey of snailfish specific genes.</title>
        <authorList>
            <person name="Kim W."/>
            <person name="Song I."/>
            <person name="Jeong J.-H."/>
            <person name="Kim D."/>
            <person name="Kim S."/>
            <person name="Ryu S."/>
            <person name="Song J.Y."/>
            <person name="Lee S.K."/>
        </authorList>
    </citation>
    <scope>NUCLEOTIDE SEQUENCE [LARGE SCALE GENOMIC DNA]</scope>
    <source>
        <tissue evidence="2">Muscle</tissue>
    </source>
</reference>